<evidence type="ECO:0000313" key="2">
    <source>
        <dbReference type="Proteomes" id="UP000593566"/>
    </source>
</evidence>
<dbReference type="Proteomes" id="UP000593566">
    <property type="component" value="Unassembled WGS sequence"/>
</dbReference>
<dbReference type="EMBL" id="JACCJB010000016">
    <property type="protein sequence ID" value="KAF6220660.1"/>
    <property type="molecule type" value="Genomic_DNA"/>
</dbReference>
<comment type="caution">
    <text evidence="1">The sequence shown here is derived from an EMBL/GenBank/DDBJ whole genome shotgun (WGS) entry which is preliminary data.</text>
</comment>
<sequence length="389" mass="44351">MNAHELVPKDAICTKKGEIQEGSECEEDSALYHHNYRKELLAQAAKAVGATYGNVLRNYPYAPLTLKHTDYQPSCGSAPFDVTAVHEDQLSWGKDIKYRPVDLLSFNPPPAENMSKKAIGNLKYDGKLLLDFRGQPIRDFPSLPLVISSMVEGWRAEAWMRSGQMSVMDIVARIPVKWTTDPAGQQTPEPIYNSGTVRERARRFRNDAGLISWTTGAKDSKIENFMDELRSPAEKANNQTIGRDLTDLEKASMRSLNIGTRPERAQVRQDPEAKQKYLDKVQKKADLTFDFDCRAERPETPEDIQEVQNALQQTYSDFAFYTNVPLEMPNTQATYLDQWNCMQVQLNRIWANDRTKKTEPPQLFALGKWTVSFDNWVSAPQAYLTYVRN</sequence>
<name>A0A8H6CC35_9LECA</name>
<reference evidence="1 2" key="1">
    <citation type="journal article" date="2020" name="Genomics">
        <title>Complete, high-quality genomes from long-read metagenomic sequencing of two wolf lichen thalli reveals enigmatic genome architecture.</title>
        <authorList>
            <person name="McKenzie S.K."/>
            <person name="Walston R.F."/>
            <person name="Allen J.L."/>
        </authorList>
    </citation>
    <scope>NUCLEOTIDE SEQUENCE [LARGE SCALE GENOMIC DNA]</scope>
    <source>
        <strain evidence="1">WasteWater1</strain>
    </source>
</reference>
<organism evidence="1 2">
    <name type="scientific">Letharia lupina</name>
    <dbReference type="NCBI Taxonomy" id="560253"/>
    <lineage>
        <taxon>Eukaryota</taxon>
        <taxon>Fungi</taxon>
        <taxon>Dikarya</taxon>
        <taxon>Ascomycota</taxon>
        <taxon>Pezizomycotina</taxon>
        <taxon>Lecanoromycetes</taxon>
        <taxon>OSLEUM clade</taxon>
        <taxon>Lecanoromycetidae</taxon>
        <taxon>Lecanorales</taxon>
        <taxon>Lecanorineae</taxon>
        <taxon>Parmeliaceae</taxon>
        <taxon>Letharia</taxon>
    </lineage>
</organism>
<gene>
    <name evidence="1" type="ORF">HO133_003093</name>
</gene>
<accession>A0A8H6CC35</accession>
<proteinExistence type="predicted"/>
<keyword evidence="2" id="KW-1185">Reference proteome</keyword>
<dbReference type="AlphaFoldDB" id="A0A8H6CC35"/>
<protein>
    <submittedName>
        <fullName evidence="1">Uncharacterized protein</fullName>
    </submittedName>
</protein>
<dbReference type="GeneID" id="59331505"/>
<evidence type="ECO:0000313" key="1">
    <source>
        <dbReference type="EMBL" id="KAF6220660.1"/>
    </source>
</evidence>
<dbReference type="RefSeq" id="XP_037150095.1">
    <property type="nucleotide sequence ID" value="XM_037294017.1"/>
</dbReference>